<feature type="transmembrane region" description="Helical" evidence="1">
    <location>
        <begin position="337"/>
        <end position="358"/>
    </location>
</feature>
<protein>
    <recommendedName>
        <fullName evidence="4">O-antigen ligase family protein</fullName>
    </recommendedName>
</protein>
<dbReference type="Proteomes" id="UP000483035">
    <property type="component" value="Unassembled WGS sequence"/>
</dbReference>
<feature type="transmembrane region" description="Helical" evidence="1">
    <location>
        <begin position="298"/>
        <end position="325"/>
    </location>
</feature>
<reference evidence="2 3" key="1">
    <citation type="submission" date="2019-12" db="EMBL/GenBank/DDBJ databases">
        <title>Rhizobium genotypes associated with high levels of biological nitrogen fixation by grain legumes in a temperate-maritime cropping system.</title>
        <authorList>
            <person name="Maluk M."/>
            <person name="Francesc Ferrando Molina F."/>
            <person name="Lopez Del Egido L."/>
            <person name="Lafos M."/>
            <person name="Langarica-Fuentes A."/>
            <person name="Gebre Yohannes G."/>
            <person name="Young M.W."/>
            <person name="Martin P."/>
            <person name="Gantlett R."/>
            <person name="Kenicer G."/>
            <person name="Hawes C."/>
            <person name="Begg G.S."/>
            <person name="Quilliam R.S."/>
            <person name="Squire G.R."/>
            <person name="Poole P.S."/>
            <person name="Young P.W."/>
            <person name="Iannetta P.M."/>
            <person name="James E.K."/>
        </authorList>
    </citation>
    <scope>NUCLEOTIDE SEQUENCE [LARGE SCALE GENOMIC DNA]</scope>
    <source>
        <strain evidence="2 3">JHI1118</strain>
    </source>
</reference>
<comment type="caution">
    <text evidence="2">The sequence shown here is derived from an EMBL/GenBank/DDBJ whole genome shotgun (WGS) entry which is preliminary data.</text>
</comment>
<evidence type="ECO:0000256" key="1">
    <source>
        <dbReference type="SAM" id="Phobius"/>
    </source>
</evidence>
<feature type="transmembrane region" description="Helical" evidence="1">
    <location>
        <begin position="419"/>
        <end position="441"/>
    </location>
</feature>
<feature type="transmembrane region" description="Helical" evidence="1">
    <location>
        <begin position="129"/>
        <end position="147"/>
    </location>
</feature>
<keyword evidence="1" id="KW-1133">Transmembrane helix</keyword>
<feature type="transmembrane region" description="Helical" evidence="1">
    <location>
        <begin position="50"/>
        <end position="76"/>
    </location>
</feature>
<dbReference type="RefSeq" id="WP_163992407.1">
    <property type="nucleotide sequence ID" value="NZ_WUEY01000021.1"/>
</dbReference>
<evidence type="ECO:0008006" key="4">
    <source>
        <dbReference type="Google" id="ProtNLM"/>
    </source>
</evidence>
<sequence length="518" mass="56070">MSVAGGQLGYGAPASSSLRSDAMFHLCIAILSVIASVSAFAVWTPFGVAATFVLTLVLSIAQPGCIPIVIACSFLYQNLVVAWFTPFVPDHNTFDALRGANFVILMTAYGAFAMASFQYRVRALTELRPWLIFSFVLCGTICFYFAVGVVHGGPKDAVIYFRNTITPLACFHIAILAASLYPVDLRKGIFWLCAGAIVYGYLEQIFRMDFLSLFHGDLYIHRGLKAQIEAGVWEKKLRETGFVLRGIEDTMMTTFFNTKLLSDLFPPIFRNGGPNFHPISYAYGLSIMSAWLLFRGRWLLPMAALPLLLVIGSKGATFMLIVALGARLIYRPARAELTLLAVVALAVVWTLAAIVFGATHGDYHVLGLIAGVREFMHNPFGQGLGIGGNLSSTSLNLDWDRAQDEGVASVPVESAVGVMLYQMGVGSIVFFSFLAALAVSARRQLIATGDPDFLFAFVAVVTIASNAVLQEEAFFSPLALGFCLLLVGISFGTRWRSLGISRGLLTHPGKPAPAPASE</sequence>
<gene>
    <name evidence="2" type="ORF">GR212_29920</name>
</gene>
<feature type="transmembrane region" description="Helical" evidence="1">
    <location>
        <begin position="475"/>
        <end position="493"/>
    </location>
</feature>
<feature type="transmembrane region" description="Helical" evidence="1">
    <location>
        <begin position="96"/>
        <end position="117"/>
    </location>
</feature>
<name>A0A6L9UI23_9HYPH</name>
<dbReference type="EMBL" id="WUEY01000021">
    <property type="protein sequence ID" value="NEI73776.1"/>
    <property type="molecule type" value="Genomic_DNA"/>
</dbReference>
<accession>A0A6L9UI23</accession>
<dbReference type="AlphaFoldDB" id="A0A6L9UI23"/>
<feature type="transmembrane region" description="Helical" evidence="1">
    <location>
        <begin position="22"/>
        <end position="43"/>
    </location>
</feature>
<keyword evidence="1" id="KW-0812">Transmembrane</keyword>
<evidence type="ECO:0000313" key="3">
    <source>
        <dbReference type="Proteomes" id="UP000483035"/>
    </source>
</evidence>
<proteinExistence type="predicted"/>
<keyword evidence="1" id="KW-0472">Membrane</keyword>
<organism evidence="2 3">
    <name type="scientific">Rhizobium lusitanum</name>
    <dbReference type="NCBI Taxonomy" id="293958"/>
    <lineage>
        <taxon>Bacteria</taxon>
        <taxon>Pseudomonadati</taxon>
        <taxon>Pseudomonadota</taxon>
        <taxon>Alphaproteobacteria</taxon>
        <taxon>Hyphomicrobiales</taxon>
        <taxon>Rhizobiaceae</taxon>
        <taxon>Rhizobium/Agrobacterium group</taxon>
        <taxon>Rhizobium</taxon>
    </lineage>
</organism>
<evidence type="ECO:0000313" key="2">
    <source>
        <dbReference type="EMBL" id="NEI73776.1"/>
    </source>
</evidence>
<feature type="transmembrane region" description="Helical" evidence="1">
    <location>
        <begin position="453"/>
        <end position="469"/>
    </location>
</feature>
<feature type="transmembrane region" description="Helical" evidence="1">
    <location>
        <begin position="188"/>
        <end position="206"/>
    </location>
</feature>
<feature type="transmembrane region" description="Helical" evidence="1">
    <location>
        <begin position="159"/>
        <end position="181"/>
    </location>
</feature>